<organism evidence="6 7">
    <name type="scientific">Rhodoferax saidenbachensis</name>
    <dbReference type="NCBI Taxonomy" id="1484693"/>
    <lineage>
        <taxon>Bacteria</taxon>
        <taxon>Pseudomonadati</taxon>
        <taxon>Pseudomonadota</taxon>
        <taxon>Betaproteobacteria</taxon>
        <taxon>Burkholderiales</taxon>
        <taxon>Comamonadaceae</taxon>
        <taxon>Rhodoferax</taxon>
    </lineage>
</organism>
<dbReference type="Gene3D" id="3.40.1410.10">
    <property type="entry name" value="Chorismate lyase-like"/>
    <property type="match status" value="1"/>
</dbReference>
<comment type="pathway">
    <text evidence="5">Cofactor biosynthesis; ubiquinone biosynthesis.</text>
</comment>
<accession>A0ABU1ZKL3</accession>
<dbReference type="EC" id="4.1.3.40" evidence="5"/>
<feature type="binding site" evidence="5">
    <location>
        <position position="77"/>
    </location>
    <ligand>
        <name>substrate</name>
    </ligand>
</feature>
<dbReference type="EMBL" id="JAVDXO010000002">
    <property type="protein sequence ID" value="MDR7306088.1"/>
    <property type="molecule type" value="Genomic_DNA"/>
</dbReference>
<comment type="caution">
    <text evidence="5">Lacks conserved residue(s) required for the propagation of feature annotation.</text>
</comment>
<dbReference type="Proteomes" id="UP001268089">
    <property type="component" value="Unassembled WGS sequence"/>
</dbReference>
<evidence type="ECO:0000256" key="5">
    <source>
        <dbReference type="HAMAP-Rule" id="MF_01632"/>
    </source>
</evidence>
<feature type="binding site" evidence="5">
    <location>
        <position position="176"/>
    </location>
    <ligand>
        <name>substrate</name>
    </ligand>
</feature>
<proteinExistence type="inferred from homology"/>
<gene>
    <name evidence="5" type="primary">ubiC</name>
    <name evidence="6" type="ORF">J2X15_001366</name>
</gene>
<evidence type="ECO:0000256" key="4">
    <source>
        <dbReference type="ARBA" id="ARBA00023317"/>
    </source>
</evidence>
<dbReference type="PANTHER" id="PTHR38683">
    <property type="entry name" value="CHORISMATE PYRUVATE-LYASE"/>
    <property type="match status" value="1"/>
</dbReference>
<keyword evidence="2 5" id="KW-0831">Ubiquinone biosynthesis</keyword>
<dbReference type="Pfam" id="PF04345">
    <property type="entry name" value="Chor_lyase"/>
    <property type="match status" value="1"/>
</dbReference>
<reference evidence="6 7" key="1">
    <citation type="submission" date="2023-07" db="EMBL/GenBank/DDBJ databases">
        <title>Sorghum-associated microbial communities from plants grown in Nebraska, USA.</title>
        <authorList>
            <person name="Schachtman D."/>
        </authorList>
    </citation>
    <scope>NUCLEOTIDE SEQUENCE [LARGE SCALE GENOMIC DNA]</scope>
    <source>
        <strain evidence="6 7">BE308</strain>
    </source>
</reference>
<comment type="subcellular location">
    <subcellularLocation>
        <location evidence="5">Cytoplasm</location>
    </subcellularLocation>
</comment>
<dbReference type="RefSeq" id="WP_310340684.1">
    <property type="nucleotide sequence ID" value="NZ_JAVDXO010000002.1"/>
</dbReference>
<dbReference type="PANTHER" id="PTHR38683:SF1">
    <property type="entry name" value="CHORISMATE PYRUVATE-LYASE"/>
    <property type="match status" value="1"/>
</dbReference>
<evidence type="ECO:0000256" key="3">
    <source>
        <dbReference type="ARBA" id="ARBA00023239"/>
    </source>
</evidence>
<dbReference type="InterPro" id="IPR007440">
    <property type="entry name" value="Chorismate--pyruvate_lyase"/>
</dbReference>
<keyword evidence="7" id="KW-1185">Reference proteome</keyword>
<evidence type="ECO:0000256" key="1">
    <source>
        <dbReference type="ARBA" id="ARBA00022490"/>
    </source>
</evidence>
<comment type="caution">
    <text evidence="6">The sequence shown here is derived from an EMBL/GenBank/DDBJ whole genome shotgun (WGS) entry which is preliminary data.</text>
</comment>
<feature type="binding site" evidence="5">
    <location>
        <position position="115"/>
    </location>
    <ligand>
        <name>substrate</name>
    </ligand>
</feature>
<keyword evidence="3 5" id="KW-0456">Lyase</keyword>
<sequence>MNRTHFVAPAHWHAHINRYAASVNMREWQTDRQSLTSRLVGRCEAFRVERLQQRDAQCLPDEFESLGLSRRAKVIERDVLLRCYNVAVVYAHTALPLSATASQWPLFAALGNRSLGTTLFNDPLVTRGTLQFARLRTTHPLMQRILRMNLVGQETPGLHARRSLFTRHGSSLLVTEVFLPAISGVSQRVHSKAAQ</sequence>
<protein>
    <recommendedName>
        <fullName evidence="5">Probable chorismate pyruvate-lyase</fullName>
        <shortName evidence="5">CL</shortName>
        <shortName evidence="5">CPL</shortName>
        <ecNumber evidence="5">4.1.3.40</ecNumber>
    </recommendedName>
</protein>
<name>A0ABU1ZKL3_9BURK</name>
<evidence type="ECO:0000313" key="7">
    <source>
        <dbReference type="Proteomes" id="UP001268089"/>
    </source>
</evidence>
<evidence type="ECO:0000313" key="6">
    <source>
        <dbReference type="EMBL" id="MDR7306088.1"/>
    </source>
</evidence>
<comment type="function">
    <text evidence="5">Removes the pyruvyl group from chorismate, with concomitant aromatization of the ring, to provide 4-hydroxybenzoate (4HB) for the ubiquinone pathway.</text>
</comment>
<dbReference type="GO" id="GO:0008813">
    <property type="term" value="F:chorismate lyase activity"/>
    <property type="evidence" value="ECO:0007669"/>
    <property type="project" value="UniProtKB-EC"/>
</dbReference>
<dbReference type="InterPro" id="IPR028978">
    <property type="entry name" value="Chorismate_lyase_/UTRA_dom_sf"/>
</dbReference>
<evidence type="ECO:0000256" key="2">
    <source>
        <dbReference type="ARBA" id="ARBA00022688"/>
    </source>
</evidence>
<keyword evidence="4 5" id="KW-0670">Pyruvate</keyword>
<dbReference type="HAMAP" id="MF_01632">
    <property type="entry name" value="UbiC"/>
    <property type="match status" value="1"/>
</dbReference>
<comment type="similarity">
    <text evidence="5">Belongs to the UbiC family.</text>
</comment>
<dbReference type="SUPFAM" id="SSF64288">
    <property type="entry name" value="Chorismate lyase-like"/>
    <property type="match status" value="1"/>
</dbReference>
<comment type="catalytic activity">
    <reaction evidence="5">
        <text>chorismate = 4-hydroxybenzoate + pyruvate</text>
        <dbReference type="Rhea" id="RHEA:16505"/>
        <dbReference type="ChEBI" id="CHEBI:15361"/>
        <dbReference type="ChEBI" id="CHEBI:17879"/>
        <dbReference type="ChEBI" id="CHEBI:29748"/>
        <dbReference type="EC" id="4.1.3.40"/>
    </reaction>
</comment>
<keyword evidence="1 5" id="KW-0963">Cytoplasm</keyword>